<sequence>MQVAFYKQKAKDEAQKKYQETRRRKGLQKIVDSQKERLKEAKEEAYHLRGVEEMLGKKLHEVQEDANDTVRRLRERIARLEEALRDLTQRRVVLWKRYQRLVAAKKALQKKLKELRKQPTIFRMTHKGRYTRQARLVARLMVSSGTAEAKVGETLQEIGDVLGIKVPKRMSKRTVHRSILEGGIAADIQLVYEILEAGSKLRTLYLFQQLTIGKEITYSSDSTSHKHIEYECRTIALQVVDYSDPEATPKWTLRTLGIGTSINHSSEVQVNGLHMRLEELAEVFNNSPFAKREGLRFVPDDFAYRLIGSSGDHAADQKKSHEILRVWRLEVILQRLGEEALFRMDVGRVLATLIALKAKQIQAYGGQAAWDALTDDEKASADILIIREVGKQVFDALPEDEQEALTRFIRTGCCMHKDLNCVKNGDKAMGEMWIRLKKTRPLLLANKDNAATLASRADASNPTPAEKRAEEVSKRGGSHAASLGGMICRNKDKKKGQQDRYDFYMEVHIGHRVPYPDVSNTRYGSHGEAAATIIVYRRQFLDFMEFVRITKDRPGQTNIEKNFEDALQDIPTLTELCVLALYNIAVSRPFMQHVRRHDNILKLESFFDTKAVFLQSVIDDPAMWTGSEVCCKTACLNGAGLEWDNWDVQVLNAVKELAPQLPDLNTAVAAFVEGAREAFVERFSDEFKTGSGIDKLTESERDELFFSSTNDANEGGLGSWRRGQVRRPAETLHKFNASFVAARNNAEKFISHKLTEEEDDVYSMRKARERDASKLQLKMKATQMDADQNKATENAKKETERAARKESKTAALLETLKKKLIVADADIDKLNKDELMRQLDVHRELENRVPKPVNQEPQASTEKVPLKTYMKKKGERVIALKKAVERHLARGGDVLLIQDMLAEEDGDVQMLGPEDNDDCDSDYNDDHV</sequence>
<feature type="compositionally biased region" description="Basic and acidic residues" evidence="2">
    <location>
        <begin position="9"/>
        <end position="21"/>
    </location>
</feature>
<evidence type="ECO:0000313" key="4">
    <source>
        <dbReference type="Proteomes" id="UP001148786"/>
    </source>
</evidence>
<name>A0A9W8MRZ2_9AGAR</name>
<feature type="region of interest" description="Disordered" evidence="2">
    <location>
        <begin position="906"/>
        <end position="928"/>
    </location>
</feature>
<dbReference type="OrthoDB" id="3052721at2759"/>
<feature type="compositionally biased region" description="Basic and acidic residues" evidence="2">
    <location>
        <begin position="787"/>
        <end position="806"/>
    </location>
</feature>
<reference evidence="3" key="1">
    <citation type="submission" date="2022-07" db="EMBL/GenBank/DDBJ databases">
        <title>Genome Sequence of Agrocybe chaxingu.</title>
        <authorList>
            <person name="Buettner E."/>
        </authorList>
    </citation>
    <scope>NUCLEOTIDE SEQUENCE</scope>
    <source>
        <strain evidence="3">MP-N11</strain>
    </source>
</reference>
<keyword evidence="4" id="KW-1185">Reference proteome</keyword>
<organism evidence="3 4">
    <name type="scientific">Agrocybe chaxingu</name>
    <dbReference type="NCBI Taxonomy" id="84603"/>
    <lineage>
        <taxon>Eukaryota</taxon>
        <taxon>Fungi</taxon>
        <taxon>Dikarya</taxon>
        <taxon>Basidiomycota</taxon>
        <taxon>Agaricomycotina</taxon>
        <taxon>Agaricomycetes</taxon>
        <taxon>Agaricomycetidae</taxon>
        <taxon>Agaricales</taxon>
        <taxon>Agaricineae</taxon>
        <taxon>Strophariaceae</taxon>
        <taxon>Agrocybe</taxon>
    </lineage>
</organism>
<evidence type="ECO:0000313" key="3">
    <source>
        <dbReference type="EMBL" id="KAJ3493175.1"/>
    </source>
</evidence>
<accession>A0A9W8MRZ2</accession>
<dbReference type="AlphaFoldDB" id="A0A9W8MRZ2"/>
<dbReference type="EMBL" id="JANKHO010002316">
    <property type="protein sequence ID" value="KAJ3493175.1"/>
    <property type="molecule type" value="Genomic_DNA"/>
</dbReference>
<feature type="region of interest" description="Disordered" evidence="2">
    <location>
        <begin position="454"/>
        <end position="478"/>
    </location>
</feature>
<evidence type="ECO:0000256" key="2">
    <source>
        <dbReference type="SAM" id="MobiDB-lite"/>
    </source>
</evidence>
<gene>
    <name evidence="3" type="ORF">NLJ89_g11079</name>
</gene>
<feature type="region of interest" description="Disordered" evidence="2">
    <location>
        <begin position="1"/>
        <end position="22"/>
    </location>
</feature>
<dbReference type="Proteomes" id="UP001148786">
    <property type="component" value="Unassembled WGS sequence"/>
</dbReference>
<comment type="caution">
    <text evidence="3">The sequence shown here is derived from an EMBL/GenBank/DDBJ whole genome shotgun (WGS) entry which is preliminary data.</text>
</comment>
<feature type="compositionally biased region" description="Acidic residues" evidence="2">
    <location>
        <begin position="914"/>
        <end position="928"/>
    </location>
</feature>
<protein>
    <submittedName>
        <fullName evidence="3">Uncharacterized protein</fullName>
    </submittedName>
</protein>
<feature type="compositionally biased region" description="Basic and acidic residues" evidence="2">
    <location>
        <begin position="465"/>
        <end position="474"/>
    </location>
</feature>
<evidence type="ECO:0000256" key="1">
    <source>
        <dbReference type="SAM" id="Coils"/>
    </source>
</evidence>
<proteinExistence type="predicted"/>
<feature type="coiled-coil region" evidence="1">
    <location>
        <begin position="24"/>
        <end position="118"/>
    </location>
</feature>
<keyword evidence="1" id="KW-0175">Coiled coil</keyword>
<feature type="region of interest" description="Disordered" evidence="2">
    <location>
        <begin position="781"/>
        <end position="806"/>
    </location>
</feature>